<comment type="caution">
    <text evidence="9">The sequence shown here is derived from an EMBL/GenBank/DDBJ whole genome shotgun (WGS) entry which is preliminary data.</text>
</comment>
<feature type="transmembrane region" description="Helical" evidence="7">
    <location>
        <begin position="82"/>
        <end position="101"/>
    </location>
</feature>
<dbReference type="InterPro" id="IPR001750">
    <property type="entry name" value="ND/Mrp_TM"/>
</dbReference>
<proteinExistence type="inferred from homology"/>
<dbReference type="PANTHER" id="PTHR43507:SF4">
    <property type="entry name" value="PROTON-TRANSLOCATING NADH-QUINONE OXIDOREDUCTASE, CHAIN M"/>
    <property type="match status" value="1"/>
</dbReference>
<feature type="transmembrane region" description="Helical" evidence="7">
    <location>
        <begin position="30"/>
        <end position="51"/>
    </location>
</feature>
<evidence type="ECO:0000256" key="7">
    <source>
        <dbReference type="SAM" id="Phobius"/>
    </source>
</evidence>
<keyword evidence="5 7" id="KW-0472">Membrane</keyword>
<dbReference type="InterPro" id="IPR003918">
    <property type="entry name" value="NADH_UbQ_OxRdtase"/>
</dbReference>
<accession>A0ABV6YJ95</accession>
<sequence>MEFPILPAIMLSPALGAIVILFLPAHRHETIRWVAAAATGIALLLTLSLPFRYDSQIAGFQFITKISWIERLGISYHVGADGISISMLLLTAAVIVTGVFVSWSIKEMVKEHYMLLLLLVTGVFGVFMTLDLLFFYLFYELSVAPMYLLISVYGSHTKAYTKEYAAMKLTLYLTLGALFALVGLLILYATAGEATGVYTSDLLQLMAFGFTPRMQIMIFPLIFLGFGVIVPMWPLHTWSPIGHAAAPASVSMLHAGVLMKLGAFAIIRIGLSILPIGAAKWLPIVAYLCMFNIIYGGYVAMNQKDIKFIIGYSSSSHMGYVLLGLAGMSVVSLSGAVFMMFAHGIMTALLFGLIGFFYDQTHTRMVDELGGLAKQIPFLGVAFIIGALASSGLPGTANFVAELMVIVGAWKSYPIPTIAAAFGIVITATYMLRTVAKVFFGPMDAKWETLRDPLLVRERFPYVFLILILLAFGFAPGLLVDLIETAVTPVVEGLKAASAEARVFHIF</sequence>
<feature type="transmembrane region" description="Helical" evidence="7">
    <location>
        <begin position="169"/>
        <end position="191"/>
    </location>
</feature>
<dbReference type="Proteomes" id="UP001593833">
    <property type="component" value="Unassembled WGS sequence"/>
</dbReference>
<evidence type="ECO:0000313" key="9">
    <source>
        <dbReference type="EMBL" id="MFC1572259.1"/>
    </source>
</evidence>
<feature type="transmembrane region" description="Helical" evidence="7">
    <location>
        <begin position="378"/>
        <end position="401"/>
    </location>
</feature>
<dbReference type="PANTHER" id="PTHR43507">
    <property type="entry name" value="NADH-UBIQUINONE OXIDOREDUCTASE CHAIN 4"/>
    <property type="match status" value="1"/>
</dbReference>
<feature type="domain" description="NADH:quinone oxidoreductase/Mrp antiporter transmembrane" evidence="8">
    <location>
        <begin position="131"/>
        <end position="427"/>
    </location>
</feature>
<feature type="transmembrane region" description="Helical" evidence="7">
    <location>
        <begin position="413"/>
        <end position="432"/>
    </location>
</feature>
<evidence type="ECO:0000256" key="3">
    <source>
        <dbReference type="ARBA" id="ARBA00022692"/>
    </source>
</evidence>
<reference evidence="9 10" key="1">
    <citation type="submission" date="2024-09" db="EMBL/GenBank/DDBJ databases">
        <authorList>
            <person name="D'Angelo T."/>
        </authorList>
    </citation>
    <scope>NUCLEOTIDE SEQUENCE [LARGE SCALE GENOMIC DNA]</scope>
    <source>
        <strain evidence="9">SAG AM-320-E07</strain>
    </source>
</reference>
<feature type="transmembrane region" description="Helical" evidence="7">
    <location>
        <begin position="337"/>
        <end position="358"/>
    </location>
</feature>
<comment type="similarity">
    <text evidence="2">Belongs to the complex I subunit 4 family.</text>
</comment>
<name>A0ABV6YJ95_UNCEI</name>
<dbReference type="NCBIfam" id="TIGR01972">
    <property type="entry name" value="NDH_I_M"/>
    <property type="match status" value="1"/>
</dbReference>
<evidence type="ECO:0000259" key="8">
    <source>
        <dbReference type="Pfam" id="PF00361"/>
    </source>
</evidence>
<evidence type="ECO:0000256" key="5">
    <source>
        <dbReference type="ARBA" id="ARBA00023136"/>
    </source>
</evidence>
<evidence type="ECO:0000313" key="10">
    <source>
        <dbReference type="Proteomes" id="UP001593833"/>
    </source>
</evidence>
<feature type="transmembrane region" description="Helical" evidence="7">
    <location>
        <begin position="284"/>
        <end position="301"/>
    </location>
</feature>
<dbReference type="PRINTS" id="PR01437">
    <property type="entry name" value="NUOXDRDTASE4"/>
</dbReference>
<feature type="transmembrane region" description="Helical" evidence="7">
    <location>
        <begin position="308"/>
        <end position="331"/>
    </location>
</feature>
<feature type="transmembrane region" description="Helical" evidence="7">
    <location>
        <begin position="113"/>
        <end position="130"/>
    </location>
</feature>
<comment type="subcellular location">
    <subcellularLocation>
        <location evidence="1">Endomembrane system</location>
        <topology evidence="1">Multi-pass membrane protein</topology>
    </subcellularLocation>
    <subcellularLocation>
        <location evidence="6">Membrane</location>
        <topology evidence="6">Multi-pass membrane protein</topology>
    </subcellularLocation>
</comment>
<dbReference type="EMBL" id="JBHPKH010000009">
    <property type="protein sequence ID" value="MFC1572259.1"/>
    <property type="molecule type" value="Genomic_DNA"/>
</dbReference>
<feature type="transmembrane region" description="Helical" evidence="7">
    <location>
        <begin position="136"/>
        <end position="157"/>
    </location>
</feature>
<gene>
    <name evidence="9" type="ORF">ACFL6M_01550</name>
</gene>
<feature type="transmembrane region" description="Helical" evidence="7">
    <location>
        <begin position="257"/>
        <end position="278"/>
    </location>
</feature>
<keyword evidence="4 7" id="KW-1133">Transmembrane helix</keyword>
<organism evidence="9 10">
    <name type="scientific">Eiseniibacteriota bacterium</name>
    <dbReference type="NCBI Taxonomy" id="2212470"/>
    <lineage>
        <taxon>Bacteria</taxon>
        <taxon>Candidatus Eiseniibacteriota</taxon>
    </lineage>
</organism>
<evidence type="ECO:0000256" key="2">
    <source>
        <dbReference type="ARBA" id="ARBA00009025"/>
    </source>
</evidence>
<feature type="transmembrane region" description="Helical" evidence="7">
    <location>
        <begin position="6"/>
        <end position="23"/>
    </location>
</feature>
<protein>
    <submittedName>
        <fullName evidence="9">NuoM family protein</fullName>
    </submittedName>
</protein>
<feature type="transmembrane region" description="Helical" evidence="7">
    <location>
        <begin position="460"/>
        <end position="479"/>
    </location>
</feature>
<feature type="transmembrane region" description="Helical" evidence="7">
    <location>
        <begin position="216"/>
        <end position="236"/>
    </location>
</feature>
<keyword evidence="10" id="KW-1185">Reference proteome</keyword>
<evidence type="ECO:0000256" key="6">
    <source>
        <dbReference type="RuleBase" id="RU000320"/>
    </source>
</evidence>
<dbReference type="InterPro" id="IPR010227">
    <property type="entry name" value="NADH_Q_OxRdtase_chainM/4"/>
</dbReference>
<keyword evidence="3 6" id="KW-0812">Transmembrane</keyword>
<evidence type="ECO:0000256" key="1">
    <source>
        <dbReference type="ARBA" id="ARBA00004127"/>
    </source>
</evidence>
<dbReference type="Pfam" id="PF00361">
    <property type="entry name" value="Proton_antipo_M"/>
    <property type="match status" value="1"/>
</dbReference>
<evidence type="ECO:0000256" key="4">
    <source>
        <dbReference type="ARBA" id="ARBA00022989"/>
    </source>
</evidence>